<sequence>MVPILRCNRHARKGPKRRIRGNLQRNNVGAPIERIAFDILRPLTRISDGNRNILVIMDYFTKWPADYPIPDQEAMTVAEALL</sequence>
<comment type="caution">
    <text evidence="1">The sequence shown here is derived from an EMBL/GenBank/DDBJ whole genome shotgun (WGS) entry which is preliminary data.</text>
</comment>
<dbReference type="AlphaFoldDB" id="A0A4Y2H6G6"/>
<dbReference type="Gene3D" id="3.30.420.10">
    <property type="entry name" value="Ribonuclease H-like superfamily/Ribonuclease H"/>
    <property type="match status" value="1"/>
</dbReference>
<gene>
    <name evidence="1" type="ORF">AVEN_147999_1</name>
</gene>
<accession>A0A4Y2H6G6</accession>
<name>A0A4Y2H6G6_ARAVE</name>
<dbReference type="Proteomes" id="UP000499080">
    <property type="component" value="Unassembled WGS sequence"/>
</dbReference>
<dbReference type="OrthoDB" id="10030726at2759"/>
<protein>
    <recommendedName>
        <fullName evidence="3">Integrase catalytic domain-containing protein</fullName>
    </recommendedName>
</protein>
<dbReference type="SUPFAM" id="SSF53098">
    <property type="entry name" value="Ribonuclease H-like"/>
    <property type="match status" value="1"/>
</dbReference>
<dbReference type="InterPro" id="IPR036397">
    <property type="entry name" value="RNaseH_sf"/>
</dbReference>
<evidence type="ECO:0000313" key="1">
    <source>
        <dbReference type="EMBL" id="GBM60749.1"/>
    </source>
</evidence>
<keyword evidence="2" id="KW-1185">Reference proteome</keyword>
<evidence type="ECO:0000313" key="2">
    <source>
        <dbReference type="Proteomes" id="UP000499080"/>
    </source>
</evidence>
<reference evidence="1 2" key="1">
    <citation type="journal article" date="2019" name="Sci. Rep.">
        <title>Orb-weaving spider Araneus ventricosus genome elucidates the spidroin gene catalogue.</title>
        <authorList>
            <person name="Kono N."/>
            <person name="Nakamura H."/>
            <person name="Ohtoshi R."/>
            <person name="Moran D.A.P."/>
            <person name="Shinohara A."/>
            <person name="Yoshida Y."/>
            <person name="Fujiwara M."/>
            <person name="Mori M."/>
            <person name="Tomita M."/>
            <person name="Arakawa K."/>
        </authorList>
    </citation>
    <scope>NUCLEOTIDE SEQUENCE [LARGE SCALE GENOMIC DNA]</scope>
</reference>
<proteinExistence type="predicted"/>
<dbReference type="GO" id="GO:0003676">
    <property type="term" value="F:nucleic acid binding"/>
    <property type="evidence" value="ECO:0007669"/>
    <property type="project" value="InterPro"/>
</dbReference>
<dbReference type="InterPro" id="IPR012337">
    <property type="entry name" value="RNaseH-like_sf"/>
</dbReference>
<dbReference type="EMBL" id="BGPR01001736">
    <property type="protein sequence ID" value="GBM60749.1"/>
    <property type="molecule type" value="Genomic_DNA"/>
</dbReference>
<evidence type="ECO:0008006" key="3">
    <source>
        <dbReference type="Google" id="ProtNLM"/>
    </source>
</evidence>
<organism evidence="1 2">
    <name type="scientific">Araneus ventricosus</name>
    <name type="common">Orbweaver spider</name>
    <name type="synonym">Epeira ventricosa</name>
    <dbReference type="NCBI Taxonomy" id="182803"/>
    <lineage>
        <taxon>Eukaryota</taxon>
        <taxon>Metazoa</taxon>
        <taxon>Ecdysozoa</taxon>
        <taxon>Arthropoda</taxon>
        <taxon>Chelicerata</taxon>
        <taxon>Arachnida</taxon>
        <taxon>Araneae</taxon>
        <taxon>Araneomorphae</taxon>
        <taxon>Entelegynae</taxon>
        <taxon>Araneoidea</taxon>
        <taxon>Araneidae</taxon>
        <taxon>Araneus</taxon>
    </lineage>
</organism>